<gene>
    <name evidence="1" type="ORF">BELL_0190g00030</name>
</gene>
<dbReference type="AlphaFoldDB" id="A0A4Z1JR61"/>
<accession>A0A4Z1JR61</accession>
<keyword evidence="2" id="KW-1185">Reference proteome</keyword>
<comment type="caution">
    <text evidence="1">The sequence shown here is derived from an EMBL/GenBank/DDBJ whole genome shotgun (WGS) entry which is preliminary data.</text>
</comment>
<evidence type="ECO:0000313" key="2">
    <source>
        <dbReference type="Proteomes" id="UP000297229"/>
    </source>
</evidence>
<name>A0A4Z1JR61_9HELO</name>
<sequence>MWYFHGNGKASTIGFRLMYTTTKIPRTQPHNVLTHELDSRLFGLSWWARYDGAYVRKSMDGRVRKC</sequence>
<dbReference type="EMBL" id="PQXM01000189">
    <property type="protein sequence ID" value="TGO75824.1"/>
    <property type="molecule type" value="Genomic_DNA"/>
</dbReference>
<reference evidence="1 2" key="1">
    <citation type="submission" date="2017-12" db="EMBL/GenBank/DDBJ databases">
        <title>Comparative genomics of Botrytis spp.</title>
        <authorList>
            <person name="Valero-Jimenez C.A."/>
            <person name="Tapia P."/>
            <person name="Veloso J."/>
            <person name="Silva-Moreno E."/>
            <person name="Staats M."/>
            <person name="Valdes J.H."/>
            <person name="Van Kan J.A.L."/>
        </authorList>
    </citation>
    <scope>NUCLEOTIDE SEQUENCE [LARGE SCALE GENOMIC DNA]</scope>
    <source>
        <strain evidence="1 2">Be9601</strain>
    </source>
</reference>
<protein>
    <submittedName>
        <fullName evidence="1">Uncharacterized protein</fullName>
    </submittedName>
</protein>
<organism evidence="1 2">
    <name type="scientific">Botrytis elliptica</name>
    <dbReference type="NCBI Taxonomy" id="278938"/>
    <lineage>
        <taxon>Eukaryota</taxon>
        <taxon>Fungi</taxon>
        <taxon>Dikarya</taxon>
        <taxon>Ascomycota</taxon>
        <taxon>Pezizomycotina</taxon>
        <taxon>Leotiomycetes</taxon>
        <taxon>Helotiales</taxon>
        <taxon>Sclerotiniaceae</taxon>
        <taxon>Botrytis</taxon>
    </lineage>
</organism>
<proteinExistence type="predicted"/>
<evidence type="ECO:0000313" key="1">
    <source>
        <dbReference type="EMBL" id="TGO75824.1"/>
    </source>
</evidence>
<dbReference type="Proteomes" id="UP000297229">
    <property type="component" value="Unassembled WGS sequence"/>
</dbReference>